<comment type="subcellular location">
    <subcellularLocation>
        <location evidence="2">Cell membrane</location>
        <topology evidence="2">Multi-pass membrane protein</topology>
    </subcellularLocation>
</comment>
<evidence type="ECO:0000313" key="21">
    <source>
        <dbReference type="Proteomes" id="UP000179524"/>
    </source>
</evidence>
<feature type="transmembrane region" description="Helical" evidence="19">
    <location>
        <begin position="200"/>
        <end position="220"/>
    </location>
</feature>
<feature type="transmembrane region" description="Helical" evidence="19">
    <location>
        <begin position="175"/>
        <end position="194"/>
    </location>
</feature>
<feature type="transmembrane region" description="Helical" evidence="19">
    <location>
        <begin position="6"/>
        <end position="39"/>
    </location>
</feature>
<evidence type="ECO:0000256" key="10">
    <source>
        <dbReference type="ARBA" id="ARBA00022679"/>
    </source>
</evidence>
<dbReference type="PANTHER" id="PTHR46382:SF1">
    <property type="entry name" value="PHOSPHATIDATE CYTIDYLYLTRANSFERASE"/>
    <property type="match status" value="1"/>
</dbReference>
<keyword evidence="10 18" id="KW-0808">Transferase</keyword>
<dbReference type="AlphaFoldDB" id="A0A1S2LKZ8"/>
<dbReference type="Pfam" id="PF01148">
    <property type="entry name" value="CTP_transf_1"/>
    <property type="match status" value="1"/>
</dbReference>
<evidence type="ECO:0000256" key="7">
    <source>
        <dbReference type="ARBA" id="ARBA00019373"/>
    </source>
</evidence>
<dbReference type="PANTHER" id="PTHR46382">
    <property type="entry name" value="PHOSPHATIDATE CYTIDYLYLTRANSFERASE"/>
    <property type="match status" value="1"/>
</dbReference>
<evidence type="ECO:0000256" key="2">
    <source>
        <dbReference type="ARBA" id="ARBA00004651"/>
    </source>
</evidence>
<keyword evidence="15 19" id="KW-0472">Membrane</keyword>
<comment type="caution">
    <text evidence="20">The sequence shown here is derived from an EMBL/GenBank/DDBJ whole genome shotgun (WGS) entry which is preliminary data.</text>
</comment>
<feature type="transmembrane region" description="Helical" evidence="19">
    <location>
        <begin position="83"/>
        <end position="100"/>
    </location>
</feature>
<keyword evidence="16" id="KW-0594">Phospholipid biosynthesis</keyword>
<evidence type="ECO:0000313" key="20">
    <source>
        <dbReference type="EMBL" id="OIJ13131.1"/>
    </source>
</evidence>
<evidence type="ECO:0000256" key="9">
    <source>
        <dbReference type="ARBA" id="ARBA00022516"/>
    </source>
</evidence>
<dbReference type="Proteomes" id="UP000179524">
    <property type="component" value="Unassembled WGS sequence"/>
</dbReference>
<comment type="pathway">
    <text evidence="3 18">Phospholipid metabolism; CDP-diacylglycerol biosynthesis; CDP-diacylglycerol from sn-glycerol 3-phosphate: step 3/3.</text>
</comment>
<evidence type="ECO:0000256" key="8">
    <source>
        <dbReference type="ARBA" id="ARBA00022475"/>
    </source>
</evidence>
<evidence type="ECO:0000256" key="11">
    <source>
        <dbReference type="ARBA" id="ARBA00022692"/>
    </source>
</evidence>
<proteinExistence type="inferred from homology"/>
<evidence type="ECO:0000256" key="13">
    <source>
        <dbReference type="ARBA" id="ARBA00022989"/>
    </source>
</evidence>
<dbReference type="EC" id="2.7.7.41" evidence="6 18"/>
<keyword evidence="21" id="KW-1185">Reference proteome</keyword>
<evidence type="ECO:0000256" key="14">
    <source>
        <dbReference type="ARBA" id="ARBA00023098"/>
    </source>
</evidence>
<comment type="similarity">
    <text evidence="5 18">Belongs to the CDS family.</text>
</comment>
<evidence type="ECO:0000256" key="3">
    <source>
        <dbReference type="ARBA" id="ARBA00005119"/>
    </source>
</evidence>
<keyword evidence="9" id="KW-0444">Lipid biosynthesis</keyword>
<accession>A0A1S2LKZ8</accession>
<comment type="catalytic activity">
    <reaction evidence="1 18">
        <text>a 1,2-diacyl-sn-glycero-3-phosphate + CTP + H(+) = a CDP-1,2-diacyl-sn-glycerol + diphosphate</text>
        <dbReference type="Rhea" id="RHEA:16229"/>
        <dbReference type="ChEBI" id="CHEBI:15378"/>
        <dbReference type="ChEBI" id="CHEBI:33019"/>
        <dbReference type="ChEBI" id="CHEBI:37563"/>
        <dbReference type="ChEBI" id="CHEBI:58332"/>
        <dbReference type="ChEBI" id="CHEBI:58608"/>
        <dbReference type="EC" id="2.7.7.41"/>
    </reaction>
</comment>
<dbReference type="PROSITE" id="PS01315">
    <property type="entry name" value="CDS"/>
    <property type="match status" value="1"/>
</dbReference>
<evidence type="ECO:0000256" key="5">
    <source>
        <dbReference type="ARBA" id="ARBA00010185"/>
    </source>
</evidence>
<evidence type="ECO:0000256" key="19">
    <source>
        <dbReference type="SAM" id="Phobius"/>
    </source>
</evidence>
<dbReference type="InterPro" id="IPR000374">
    <property type="entry name" value="PC_trans"/>
</dbReference>
<evidence type="ECO:0000256" key="17">
    <source>
        <dbReference type="ARBA" id="ARBA00023264"/>
    </source>
</evidence>
<comment type="pathway">
    <text evidence="4">Lipid metabolism.</text>
</comment>
<evidence type="ECO:0000256" key="12">
    <source>
        <dbReference type="ARBA" id="ARBA00022695"/>
    </source>
</evidence>
<dbReference type="UniPathway" id="UPA00557">
    <property type="reaction ID" value="UER00614"/>
</dbReference>
<dbReference type="RefSeq" id="WP_071309731.1">
    <property type="nucleotide sequence ID" value="NZ_MLQR01000029.1"/>
</dbReference>
<sequence>MKERIITGVIAGLAFILLIIIGGLPFTLFIMLLASIAMIELLRMKHISPYSIMGILSLLFMWVLLVPNQWIEPYIPHINRTELFLSFILIFLAITVISKNSYTFDEVGFVIISSVYVGFGFHFLIETRLAELGLWLVFFILFLIWATDTGAYFFGRAIGKRKLWPDISPKKTIEGSIGGIGCALAVGLIFNWLVPIFDSLFTVLLISIVVSIVGQLGDLVESALKRHYSVKDSGNILPGHGGILDRFDSLIFVMPILYLFHFI</sequence>
<keyword evidence="14" id="KW-0443">Lipid metabolism</keyword>
<dbReference type="GO" id="GO:0004605">
    <property type="term" value="F:phosphatidate cytidylyltransferase activity"/>
    <property type="evidence" value="ECO:0007669"/>
    <property type="project" value="UniProtKB-EC"/>
</dbReference>
<evidence type="ECO:0000256" key="6">
    <source>
        <dbReference type="ARBA" id="ARBA00012487"/>
    </source>
</evidence>
<keyword evidence="8" id="KW-1003">Cell membrane</keyword>
<dbReference type="GO" id="GO:0016024">
    <property type="term" value="P:CDP-diacylglycerol biosynthetic process"/>
    <property type="evidence" value="ECO:0007669"/>
    <property type="project" value="UniProtKB-UniPathway"/>
</dbReference>
<organism evidence="20 21">
    <name type="scientific">Anaerobacillus alkalilacustris</name>
    <dbReference type="NCBI Taxonomy" id="393763"/>
    <lineage>
        <taxon>Bacteria</taxon>
        <taxon>Bacillati</taxon>
        <taxon>Bacillota</taxon>
        <taxon>Bacilli</taxon>
        <taxon>Bacillales</taxon>
        <taxon>Bacillaceae</taxon>
        <taxon>Anaerobacillus</taxon>
    </lineage>
</organism>
<evidence type="ECO:0000256" key="18">
    <source>
        <dbReference type="RuleBase" id="RU003938"/>
    </source>
</evidence>
<keyword evidence="12 18" id="KW-0548">Nucleotidyltransferase</keyword>
<keyword evidence="13 19" id="KW-1133">Transmembrane helix</keyword>
<reference evidence="20 21" key="1">
    <citation type="submission" date="2016-10" db="EMBL/GenBank/DDBJ databases">
        <title>Draft genome sequences of four alkaliphilic bacteria belonging to the Anaerobacillus genus.</title>
        <authorList>
            <person name="Bassil N.M."/>
            <person name="Lloyd J.R."/>
        </authorList>
    </citation>
    <scope>NUCLEOTIDE SEQUENCE [LARGE SCALE GENOMIC DNA]</scope>
    <source>
        <strain evidence="20 21">DSM 18345</strain>
    </source>
</reference>
<protein>
    <recommendedName>
        <fullName evidence="7 18">Phosphatidate cytidylyltransferase</fullName>
        <ecNumber evidence="6 18">2.7.7.41</ecNumber>
    </recommendedName>
</protein>
<feature type="transmembrane region" description="Helical" evidence="19">
    <location>
        <begin position="132"/>
        <end position="154"/>
    </location>
</feature>
<evidence type="ECO:0000256" key="16">
    <source>
        <dbReference type="ARBA" id="ARBA00023209"/>
    </source>
</evidence>
<evidence type="ECO:0000256" key="15">
    <source>
        <dbReference type="ARBA" id="ARBA00023136"/>
    </source>
</evidence>
<name>A0A1S2LKZ8_9BACI</name>
<keyword evidence="17" id="KW-1208">Phospholipid metabolism</keyword>
<feature type="transmembrane region" description="Helical" evidence="19">
    <location>
        <begin position="107"/>
        <end position="125"/>
    </location>
</feature>
<feature type="transmembrane region" description="Helical" evidence="19">
    <location>
        <begin position="51"/>
        <end position="71"/>
    </location>
</feature>
<dbReference type="EMBL" id="MLQR01000029">
    <property type="protein sequence ID" value="OIJ13131.1"/>
    <property type="molecule type" value="Genomic_DNA"/>
</dbReference>
<evidence type="ECO:0000256" key="1">
    <source>
        <dbReference type="ARBA" id="ARBA00001698"/>
    </source>
</evidence>
<keyword evidence="11 18" id="KW-0812">Transmembrane</keyword>
<dbReference type="GO" id="GO:0005886">
    <property type="term" value="C:plasma membrane"/>
    <property type="evidence" value="ECO:0007669"/>
    <property type="project" value="UniProtKB-SubCell"/>
</dbReference>
<evidence type="ECO:0000256" key="4">
    <source>
        <dbReference type="ARBA" id="ARBA00005189"/>
    </source>
</evidence>
<dbReference type="OrthoDB" id="9799199at2"/>
<gene>
    <name evidence="20" type="ORF">BKP37_11530</name>
</gene>